<sequence>MTNVASPPETQNFLSFSVNSQVAGLLPSLQLVEVLSVTTESIVPISGTAEAVMGVCNWRGEVLWLIDVGATLQAGRLCDHNLLLPQYNVIIAKSPQGPVGLVVETVGQMCWVDPNDVAPAPPLGQTPTASLPPLPYLQGYWQSPEQSEIFAILDLERLLQAL</sequence>
<dbReference type="InterPro" id="IPR039315">
    <property type="entry name" value="CheW"/>
</dbReference>
<dbReference type="SMART" id="SM00260">
    <property type="entry name" value="CheW"/>
    <property type="match status" value="1"/>
</dbReference>
<organism evidence="2 3">
    <name type="scientific">Romeriopsis navalis LEGE 11480</name>
    <dbReference type="NCBI Taxonomy" id="2777977"/>
    <lineage>
        <taxon>Bacteria</taxon>
        <taxon>Bacillati</taxon>
        <taxon>Cyanobacteriota</taxon>
        <taxon>Cyanophyceae</taxon>
        <taxon>Leptolyngbyales</taxon>
        <taxon>Leptolyngbyaceae</taxon>
        <taxon>Romeriopsis</taxon>
        <taxon>Romeriopsis navalis</taxon>
    </lineage>
</organism>
<dbReference type="PANTHER" id="PTHR22617">
    <property type="entry name" value="CHEMOTAXIS SENSOR HISTIDINE KINASE-RELATED"/>
    <property type="match status" value="1"/>
</dbReference>
<feature type="domain" description="CheW-like" evidence="1">
    <location>
        <begin position="10"/>
        <end position="162"/>
    </location>
</feature>
<protein>
    <submittedName>
        <fullName evidence="2">Chemotaxis protein CheW</fullName>
    </submittedName>
</protein>
<dbReference type="InterPro" id="IPR036061">
    <property type="entry name" value="CheW-like_dom_sf"/>
</dbReference>
<keyword evidence="3" id="KW-1185">Reference proteome</keyword>
<dbReference type="PROSITE" id="PS50851">
    <property type="entry name" value="CHEW"/>
    <property type="match status" value="1"/>
</dbReference>
<evidence type="ECO:0000313" key="3">
    <source>
        <dbReference type="Proteomes" id="UP000625316"/>
    </source>
</evidence>
<evidence type="ECO:0000259" key="1">
    <source>
        <dbReference type="PROSITE" id="PS50851"/>
    </source>
</evidence>
<dbReference type="GO" id="GO:0006935">
    <property type="term" value="P:chemotaxis"/>
    <property type="evidence" value="ECO:0007669"/>
    <property type="project" value="InterPro"/>
</dbReference>
<comment type="caution">
    <text evidence="2">The sequence shown here is derived from an EMBL/GenBank/DDBJ whole genome shotgun (WGS) entry which is preliminary data.</text>
</comment>
<accession>A0A928VNJ3</accession>
<dbReference type="RefSeq" id="WP_264324808.1">
    <property type="nucleotide sequence ID" value="NZ_JADEXQ010000026.1"/>
</dbReference>
<dbReference type="SUPFAM" id="SSF50341">
    <property type="entry name" value="CheW-like"/>
    <property type="match status" value="1"/>
</dbReference>
<dbReference type="Proteomes" id="UP000625316">
    <property type="component" value="Unassembled WGS sequence"/>
</dbReference>
<dbReference type="EMBL" id="JADEXQ010000026">
    <property type="protein sequence ID" value="MBE9029981.1"/>
    <property type="molecule type" value="Genomic_DNA"/>
</dbReference>
<dbReference type="Pfam" id="PF01584">
    <property type="entry name" value="CheW"/>
    <property type="match status" value="1"/>
</dbReference>
<dbReference type="GO" id="GO:0005829">
    <property type="term" value="C:cytosol"/>
    <property type="evidence" value="ECO:0007669"/>
    <property type="project" value="TreeGrafter"/>
</dbReference>
<dbReference type="AlphaFoldDB" id="A0A928VNJ3"/>
<evidence type="ECO:0000313" key="2">
    <source>
        <dbReference type="EMBL" id="MBE9029981.1"/>
    </source>
</evidence>
<dbReference type="PANTHER" id="PTHR22617:SF23">
    <property type="entry name" value="CHEMOTAXIS PROTEIN CHEW"/>
    <property type="match status" value="1"/>
</dbReference>
<proteinExistence type="predicted"/>
<name>A0A928VNJ3_9CYAN</name>
<gene>
    <name evidence="2" type="ORF">IQ266_09605</name>
</gene>
<dbReference type="GO" id="GO:0007165">
    <property type="term" value="P:signal transduction"/>
    <property type="evidence" value="ECO:0007669"/>
    <property type="project" value="InterPro"/>
</dbReference>
<reference evidence="2" key="1">
    <citation type="submission" date="2020-10" db="EMBL/GenBank/DDBJ databases">
        <authorList>
            <person name="Castelo-Branco R."/>
            <person name="Eusebio N."/>
            <person name="Adriana R."/>
            <person name="Vieira A."/>
            <person name="Brugerolle De Fraissinette N."/>
            <person name="Rezende De Castro R."/>
            <person name="Schneider M.P."/>
            <person name="Vasconcelos V."/>
            <person name="Leao P.N."/>
        </authorList>
    </citation>
    <scope>NUCLEOTIDE SEQUENCE</scope>
    <source>
        <strain evidence="2">LEGE 11480</strain>
    </source>
</reference>
<dbReference type="InterPro" id="IPR002545">
    <property type="entry name" value="CheW-lke_dom"/>
</dbReference>
<dbReference type="Gene3D" id="2.40.50.180">
    <property type="entry name" value="CheA-289, Domain 4"/>
    <property type="match status" value="1"/>
</dbReference>